<dbReference type="EMBL" id="KN817686">
    <property type="protein sequence ID" value="KJA14277.1"/>
    <property type="molecule type" value="Genomic_DNA"/>
</dbReference>
<evidence type="ECO:0000313" key="2">
    <source>
        <dbReference type="Proteomes" id="UP000054270"/>
    </source>
</evidence>
<dbReference type="AlphaFoldDB" id="A0A0D2KI59"/>
<accession>A0A0D2KI59</accession>
<keyword evidence="2" id="KW-1185">Reference proteome</keyword>
<sequence>MLTLVPHSRHHVTSSLSMDSIPYLHRRLPPATLCSSTSRAATSFSKFSPPFSSTWSPPISVAAPPVPLLRNLVFMWARVCTAILLHRTPRRLMKHSRTHRGGYMPAAPLSLSMHRYTSARRHRFTPPCPLHPLRYSALPWYVAHFHLHITPVPRLILPHFFRRGGQTCRTALDLALPNLPRILGYFQALLCGVGYD</sequence>
<evidence type="ECO:0000313" key="1">
    <source>
        <dbReference type="EMBL" id="KJA14277.1"/>
    </source>
</evidence>
<dbReference type="Proteomes" id="UP000054270">
    <property type="component" value="Unassembled WGS sequence"/>
</dbReference>
<gene>
    <name evidence="1" type="ORF">HYPSUDRAFT_208823</name>
</gene>
<proteinExistence type="predicted"/>
<reference evidence="2" key="1">
    <citation type="submission" date="2014-04" db="EMBL/GenBank/DDBJ databases">
        <title>Evolutionary Origins and Diversification of the Mycorrhizal Mutualists.</title>
        <authorList>
            <consortium name="DOE Joint Genome Institute"/>
            <consortium name="Mycorrhizal Genomics Consortium"/>
            <person name="Kohler A."/>
            <person name="Kuo A."/>
            <person name="Nagy L.G."/>
            <person name="Floudas D."/>
            <person name="Copeland A."/>
            <person name="Barry K.W."/>
            <person name="Cichocki N."/>
            <person name="Veneault-Fourrey C."/>
            <person name="LaButti K."/>
            <person name="Lindquist E.A."/>
            <person name="Lipzen A."/>
            <person name="Lundell T."/>
            <person name="Morin E."/>
            <person name="Murat C."/>
            <person name="Riley R."/>
            <person name="Ohm R."/>
            <person name="Sun H."/>
            <person name="Tunlid A."/>
            <person name="Henrissat B."/>
            <person name="Grigoriev I.V."/>
            <person name="Hibbett D.S."/>
            <person name="Martin F."/>
        </authorList>
    </citation>
    <scope>NUCLEOTIDE SEQUENCE [LARGE SCALE GENOMIC DNA]</scope>
    <source>
        <strain evidence="2">FD-334 SS-4</strain>
    </source>
</reference>
<name>A0A0D2KI59_HYPSF</name>
<protein>
    <submittedName>
        <fullName evidence="1">Uncharacterized protein</fullName>
    </submittedName>
</protein>
<organism evidence="1 2">
    <name type="scientific">Hypholoma sublateritium (strain FD-334 SS-4)</name>
    <dbReference type="NCBI Taxonomy" id="945553"/>
    <lineage>
        <taxon>Eukaryota</taxon>
        <taxon>Fungi</taxon>
        <taxon>Dikarya</taxon>
        <taxon>Basidiomycota</taxon>
        <taxon>Agaricomycotina</taxon>
        <taxon>Agaricomycetes</taxon>
        <taxon>Agaricomycetidae</taxon>
        <taxon>Agaricales</taxon>
        <taxon>Agaricineae</taxon>
        <taxon>Strophariaceae</taxon>
        <taxon>Hypholoma</taxon>
    </lineage>
</organism>